<name>A0AAN8N512_9PEZI</name>
<sequence>MSLGKVRKTVFNPLLQNEEEIANYLQTLPNPNGTAHPFNKSLLLLEDDQIRNIDISDKNEDFFFSATDLNTLSETITTRIEMFSALEDVKDYQIISLVNPYLEVPFVAGAKSIVVLSVRQPTYYDFCLGKSDGSMVLYCNKTHSSLPGIQHSGDINEGATLLHHIVFQEQMTEEPFALFVSGYSGTALYRFKEQNPAVTICDHNAKIMYVVPVPLDQATIGDAIICVSVVGRRCGDKVRYSILPAAVTSNQTAGGSNLGGDTLTRAIAREPPAPAPPQTGAEESGTTQKHEKKKSKIDEADLVEDLTIVEVDTGKPLFVTEEGCKFPECAKGKNGNYITYFQGITVHGEEPADIDIGDTKVVLPCALGNPLEGSMILALGKPFEGAKVTHMQYKRLFDKAPLVVFTVSDRMTDQARVLNPDIRCNGLFIVETTTPLPSQSTASVEDMLNEIKVNAITSLAGPQSIVVIQLGDRYYFYRGIRWAGILDEIPKFGEDITEAIVEIIETSSTPSDTQKEVPRQPWSNIVSIEGEANVYFRGTACSTDDLYNSFTSLKLEELEQFKPDILDTLAQAQVVLSPKELPAFTSKLQSSLKEMMDRIIAPAKKEYVDNLLASKGKDRDPKLMEKYRRTEKQAKVAVQWLIDALGALVSSRISSTRKYDLKQMIRKQKILDNVAASKDMTYESLASLLEEHCTDIGMVIANVEAKEFKTLLEKVKESTLLPHLQQITNRESNVCSLDDRVQYLSGLDSGIILPLSQEGHTGPLARNKGELALSFPYGVSKNEAGSAFAFACFDQFINIKHPYSQFWVELCNLHHVSMFRILQRGTVTSAIQSRELQIPPASKDLGFLLAYALTDAMKSLAATRSGVPEEAKFGEEVDTTTKMMRGLFGYLMTMLAAGVQPTSMAWQLLSKSTTLEAPPKEEFWLYARIIELFPYTAWPQAQFKKNVRLLVARLVRKQVTDPVTKSLRESMNEIKQDAIREYIAKRNEVLKWSEVALEILSKLLLGDFEGKHEVVKGIADRMFALVPKEEYSSTTRGKRGLNRVMGAFKKLKETGDITGVNNDTRSAAAHLYAKRAASLKELKAKLWEAAESSPAEAKKVYGQLEEKMREIAGRFKVDTVSIQNWKNITTVIEKLDAGEKLERRAILSLLKSDAEIYRDPWIVGKPQEPVPSKMYLAHYIMTEEVIDVDDTKSKEVIVEKPKTLSERLSSLPGGDKAGKLATVVAQLESVDQFLNISKLPKEDFMVMFRFSNGNTEEEVETLRTALLEYLEGWADVVAAEGRVMNMLRGPKGHGEDKEIAEVDAKAGVKTSLEEASKE</sequence>
<evidence type="ECO:0000313" key="2">
    <source>
        <dbReference type="EMBL" id="KAK6342947.1"/>
    </source>
</evidence>
<accession>A0AAN8N512</accession>
<organism evidence="2 3">
    <name type="scientific">Orbilia javanica</name>
    <dbReference type="NCBI Taxonomy" id="47235"/>
    <lineage>
        <taxon>Eukaryota</taxon>
        <taxon>Fungi</taxon>
        <taxon>Dikarya</taxon>
        <taxon>Ascomycota</taxon>
        <taxon>Pezizomycotina</taxon>
        <taxon>Orbiliomycetes</taxon>
        <taxon>Orbiliales</taxon>
        <taxon>Orbiliaceae</taxon>
        <taxon>Orbilia</taxon>
    </lineage>
</organism>
<gene>
    <name evidence="2" type="ORF">TWF718_008325</name>
</gene>
<dbReference type="Proteomes" id="UP001313282">
    <property type="component" value="Unassembled WGS sequence"/>
</dbReference>
<comment type="caution">
    <text evidence="2">The sequence shown here is derived from an EMBL/GenBank/DDBJ whole genome shotgun (WGS) entry which is preliminary data.</text>
</comment>
<evidence type="ECO:0000313" key="3">
    <source>
        <dbReference type="Proteomes" id="UP001313282"/>
    </source>
</evidence>
<protein>
    <submittedName>
        <fullName evidence="2">Uncharacterized protein</fullName>
    </submittedName>
</protein>
<feature type="region of interest" description="Disordered" evidence="1">
    <location>
        <begin position="268"/>
        <end position="296"/>
    </location>
</feature>
<reference evidence="2 3" key="1">
    <citation type="submission" date="2019-10" db="EMBL/GenBank/DDBJ databases">
        <authorList>
            <person name="Palmer J.M."/>
        </authorList>
    </citation>
    <scope>NUCLEOTIDE SEQUENCE [LARGE SCALE GENOMIC DNA]</scope>
    <source>
        <strain evidence="2 3">TWF718</strain>
    </source>
</reference>
<keyword evidence="3" id="KW-1185">Reference proteome</keyword>
<dbReference type="EMBL" id="JAVHNR010000005">
    <property type="protein sequence ID" value="KAK6342947.1"/>
    <property type="molecule type" value="Genomic_DNA"/>
</dbReference>
<proteinExistence type="predicted"/>
<evidence type="ECO:0000256" key="1">
    <source>
        <dbReference type="SAM" id="MobiDB-lite"/>
    </source>
</evidence>